<gene>
    <name evidence="3" type="ORF">IAQ67_24670</name>
</gene>
<comment type="similarity">
    <text evidence="1">Belongs to the thioesterase family.</text>
</comment>
<dbReference type="GO" id="GO:0016787">
    <property type="term" value="F:hydrolase activity"/>
    <property type="evidence" value="ECO:0007669"/>
    <property type="project" value="UniProtKB-KW"/>
</dbReference>
<dbReference type="Pfam" id="PF00975">
    <property type="entry name" value="Thioesterase"/>
    <property type="match status" value="1"/>
</dbReference>
<dbReference type="Gene3D" id="3.40.50.1820">
    <property type="entry name" value="alpha/beta hydrolase"/>
    <property type="match status" value="1"/>
</dbReference>
<dbReference type="PANTHER" id="PTHR11487:SF0">
    <property type="entry name" value="S-ACYL FATTY ACID SYNTHASE THIOESTERASE, MEDIUM CHAIN"/>
    <property type="match status" value="1"/>
</dbReference>
<proteinExistence type="inferred from homology"/>
<dbReference type="InterPro" id="IPR001031">
    <property type="entry name" value="Thioesterase"/>
</dbReference>
<dbReference type="RefSeq" id="WP_134904352.1">
    <property type="nucleotide sequence ID" value="NZ_CP061172.1"/>
</dbReference>
<organism evidence="3 4">
    <name type="scientific">Paenibacillus peoriae</name>
    <dbReference type="NCBI Taxonomy" id="59893"/>
    <lineage>
        <taxon>Bacteria</taxon>
        <taxon>Bacillati</taxon>
        <taxon>Bacillota</taxon>
        <taxon>Bacilli</taxon>
        <taxon>Bacillales</taxon>
        <taxon>Paenibacillaceae</taxon>
        <taxon>Paenibacillus</taxon>
    </lineage>
</organism>
<evidence type="ECO:0000259" key="2">
    <source>
        <dbReference type="Pfam" id="PF00975"/>
    </source>
</evidence>
<dbReference type="AlphaFoldDB" id="A0A7H0Y780"/>
<name>A0A7H0Y780_9BACL</name>
<sequence length="116" mass="13233">MSAEMLLCLPYAGGSLHIYNKWKRHGGHEIKIIGMEYSGRGKRFNEQLYKNFDEAIHDIYVSIKQSILLNNSDSYYIFGHSLGGIMAFELVRRYVDICPKHVFISAAAAPHPTKSR</sequence>
<dbReference type="GO" id="GO:0008610">
    <property type="term" value="P:lipid biosynthetic process"/>
    <property type="evidence" value="ECO:0007669"/>
    <property type="project" value="TreeGrafter"/>
</dbReference>
<evidence type="ECO:0000313" key="4">
    <source>
        <dbReference type="Proteomes" id="UP000516384"/>
    </source>
</evidence>
<dbReference type="InterPro" id="IPR029058">
    <property type="entry name" value="AB_hydrolase_fold"/>
</dbReference>
<evidence type="ECO:0000256" key="1">
    <source>
        <dbReference type="ARBA" id="ARBA00007169"/>
    </source>
</evidence>
<reference evidence="3 4" key="1">
    <citation type="submission" date="2020-09" db="EMBL/GenBank/DDBJ databases">
        <title>Characterization of Paenibacillus peoriae strain ZF390 with broad-spectrum antimicrobial activity as a potential biocontrol agent.</title>
        <authorList>
            <person name="Li L."/>
            <person name="Zhao Y."/>
            <person name="Li B."/>
            <person name="Xie X."/>
        </authorList>
    </citation>
    <scope>NUCLEOTIDE SEQUENCE [LARGE SCALE GENOMIC DNA]</scope>
    <source>
        <strain evidence="3 4">ZF390</strain>
    </source>
</reference>
<dbReference type="PANTHER" id="PTHR11487">
    <property type="entry name" value="THIOESTERASE"/>
    <property type="match status" value="1"/>
</dbReference>
<dbReference type="EMBL" id="CP061172">
    <property type="protein sequence ID" value="QNR66938.1"/>
    <property type="molecule type" value="Genomic_DNA"/>
</dbReference>
<keyword evidence="3" id="KW-0378">Hydrolase</keyword>
<dbReference type="Proteomes" id="UP000516384">
    <property type="component" value="Chromosome"/>
</dbReference>
<feature type="domain" description="Thioesterase" evidence="2">
    <location>
        <begin position="6"/>
        <end position="112"/>
    </location>
</feature>
<protein>
    <submittedName>
        <fullName evidence="3">Alpha/beta hydrolase</fullName>
    </submittedName>
</protein>
<evidence type="ECO:0000313" key="3">
    <source>
        <dbReference type="EMBL" id="QNR66938.1"/>
    </source>
</evidence>
<accession>A0A7H0Y780</accession>
<dbReference type="InterPro" id="IPR012223">
    <property type="entry name" value="TEII"/>
</dbReference>
<dbReference type="SUPFAM" id="SSF53474">
    <property type="entry name" value="alpha/beta-Hydrolases"/>
    <property type="match status" value="1"/>
</dbReference>